<protein>
    <submittedName>
        <fullName evidence="2">CHC2 zinc finger domain-containing protein</fullName>
    </submittedName>
</protein>
<keyword evidence="3" id="KW-1185">Reference proteome</keyword>
<dbReference type="InterPro" id="IPR002694">
    <property type="entry name" value="Znf_CHC2"/>
</dbReference>
<name>A0ABY8P2T4_9GAMM</name>
<dbReference type="RefSeq" id="WP_280550964.1">
    <property type="nucleotide sequence ID" value="NZ_CP123759.1"/>
</dbReference>
<dbReference type="Proteomes" id="UP001231859">
    <property type="component" value="Chromosome"/>
</dbReference>
<accession>A0ABY8P2T4</accession>
<reference evidence="2 3" key="1">
    <citation type="submission" date="2023-04" db="EMBL/GenBank/DDBJ databases">
        <title>Genome dynamics across the evolutionary transition to endosymbiosis.</title>
        <authorList>
            <person name="Siozios S."/>
            <person name="Nadal-Jimenez P."/>
            <person name="Azagi T."/>
            <person name="Sprong H."/>
            <person name="Frost C.L."/>
            <person name="Parratt S.R."/>
            <person name="Taylor G."/>
            <person name="Brettell L."/>
            <person name="Lew K.C."/>
            <person name="Croft L."/>
            <person name="King K.C."/>
            <person name="Brockhurst M.A."/>
            <person name="Hypsa V."/>
            <person name="Novakova E."/>
            <person name="Darby A.C."/>
            <person name="Hurst G.D.D."/>
        </authorList>
    </citation>
    <scope>NUCLEOTIDE SEQUENCE [LARGE SCALE GENOMIC DNA]</scope>
    <source>
        <strain evidence="3">aApi_AU</strain>
    </source>
</reference>
<dbReference type="Pfam" id="PF01807">
    <property type="entry name" value="Zn_ribbon_DnaG"/>
    <property type="match status" value="1"/>
</dbReference>
<evidence type="ECO:0000259" key="1">
    <source>
        <dbReference type="Pfam" id="PF01807"/>
    </source>
</evidence>
<dbReference type="EMBL" id="CP123759">
    <property type="protein sequence ID" value="WGO83821.1"/>
    <property type="molecule type" value="Genomic_DNA"/>
</dbReference>
<evidence type="ECO:0000313" key="3">
    <source>
        <dbReference type="Proteomes" id="UP001231859"/>
    </source>
</evidence>
<evidence type="ECO:0000313" key="2">
    <source>
        <dbReference type="EMBL" id="WGO83821.1"/>
    </source>
</evidence>
<proteinExistence type="predicted"/>
<organism evidence="2 3">
    <name type="scientific">Arsenophonus apicola</name>
    <dbReference type="NCBI Taxonomy" id="2879119"/>
    <lineage>
        <taxon>Bacteria</taxon>
        <taxon>Pseudomonadati</taxon>
        <taxon>Pseudomonadota</taxon>
        <taxon>Gammaproteobacteria</taxon>
        <taxon>Enterobacterales</taxon>
        <taxon>Morganellaceae</taxon>
        <taxon>Arsenophonus</taxon>
    </lineage>
</organism>
<dbReference type="SUPFAM" id="SSF57783">
    <property type="entry name" value="Zinc beta-ribbon"/>
    <property type="match status" value="1"/>
</dbReference>
<gene>
    <name evidence="2" type="ORF">QG404_02565</name>
</gene>
<dbReference type="Gene3D" id="3.90.580.10">
    <property type="entry name" value="Zinc finger, CHC2-type domain"/>
    <property type="match status" value="1"/>
</dbReference>
<feature type="domain" description="Zinc finger CHC2-type" evidence="1">
    <location>
        <begin position="3"/>
        <end position="30"/>
    </location>
</feature>
<sequence length="34" mass="3812">MLRCPFQDENTPSMVINPTKNLYHCLVVGDGFGD</sequence>
<dbReference type="InterPro" id="IPR036977">
    <property type="entry name" value="DNA_primase_Znf_CHC2"/>
</dbReference>